<sequence length="82" mass="8663">MSASTEACISRHAALLSPPLLVLSPPLPLPSPLTTSPTDTGAPLGYRAAEIRMRAFLSSTSRRTDIPKADVPPQKRASLNTP</sequence>
<evidence type="ECO:0000313" key="2">
    <source>
        <dbReference type="EMBL" id="GFD59605.1"/>
    </source>
</evidence>
<gene>
    <name evidence="2" type="ORF">Tci_931574</name>
</gene>
<organism evidence="2">
    <name type="scientific">Tanacetum cinerariifolium</name>
    <name type="common">Dalmatian daisy</name>
    <name type="synonym">Chrysanthemum cinerariifolium</name>
    <dbReference type="NCBI Taxonomy" id="118510"/>
    <lineage>
        <taxon>Eukaryota</taxon>
        <taxon>Viridiplantae</taxon>
        <taxon>Streptophyta</taxon>
        <taxon>Embryophyta</taxon>
        <taxon>Tracheophyta</taxon>
        <taxon>Spermatophyta</taxon>
        <taxon>Magnoliopsida</taxon>
        <taxon>eudicotyledons</taxon>
        <taxon>Gunneridae</taxon>
        <taxon>Pentapetalae</taxon>
        <taxon>asterids</taxon>
        <taxon>campanulids</taxon>
        <taxon>Asterales</taxon>
        <taxon>Asteraceae</taxon>
        <taxon>Asteroideae</taxon>
        <taxon>Anthemideae</taxon>
        <taxon>Anthemidinae</taxon>
        <taxon>Tanacetum</taxon>
    </lineage>
</organism>
<protein>
    <submittedName>
        <fullName evidence="2">Uncharacterized protein</fullName>
    </submittedName>
</protein>
<comment type="caution">
    <text evidence="2">The sequence shown here is derived from an EMBL/GenBank/DDBJ whole genome shotgun (WGS) entry which is preliminary data.</text>
</comment>
<reference evidence="2" key="1">
    <citation type="journal article" date="2019" name="Sci. Rep.">
        <title>Draft genome of Tanacetum cinerariifolium, the natural source of mosquito coil.</title>
        <authorList>
            <person name="Yamashiro T."/>
            <person name="Shiraishi A."/>
            <person name="Satake H."/>
            <person name="Nakayama K."/>
        </authorList>
    </citation>
    <scope>NUCLEOTIDE SEQUENCE</scope>
</reference>
<proteinExistence type="predicted"/>
<name>A0A699XI63_TANCI</name>
<evidence type="ECO:0000256" key="1">
    <source>
        <dbReference type="SAM" id="MobiDB-lite"/>
    </source>
</evidence>
<accession>A0A699XI63</accession>
<dbReference type="AlphaFoldDB" id="A0A699XI63"/>
<feature type="region of interest" description="Disordered" evidence="1">
    <location>
        <begin position="59"/>
        <end position="82"/>
    </location>
</feature>
<feature type="non-terminal residue" evidence="2">
    <location>
        <position position="82"/>
    </location>
</feature>
<dbReference type="EMBL" id="BKCJ011867149">
    <property type="protein sequence ID" value="GFD59605.1"/>
    <property type="molecule type" value="Genomic_DNA"/>
</dbReference>